<dbReference type="InterPro" id="IPR022584">
    <property type="entry name" value="DUF2937"/>
</dbReference>
<evidence type="ECO:0008006" key="4">
    <source>
        <dbReference type="Google" id="ProtNLM"/>
    </source>
</evidence>
<sequence>MLRILTLAAGLSGAAGLSQFPEFSQQYLQRLSGAVDELRGMAVAFDVTAKMRGLSREEALAQLEGTAFKEDLRDTMGATLARYDRLQADYDTMKAQSVVQRLSTPWNFADSELAQRTWDTFKPALPLTVDGAICAAVGFVSGWAIMAAFLSLLLWPVRRLLAA</sequence>
<keyword evidence="3" id="KW-1185">Reference proteome</keyword>
<gene>
    <name evidence="2" type="ORF">ATO10_11982</name>
</gene>
<comment type="caution">
    <text evidence="2">The sequence shown here is derived from an EMBL/GenBank/DDBJ whole genome shotgun (WGS) entry which is preliminary data.</text>
</comment>
<dbReference type="OrthoDB" id="193051at2"/>
<proteinExistence type="predicted"/>
<evidence type="ECO:0000256" key="1">
    <source>
        <dbReference type="SAM" id="Phobius"/>
    </source>
</evidence>
<dbReference type="EMBL" id="AQQY01000007">
    <property type="protein sequence ID" value="KCV81631.1"/>
    <property type="molecule type" value="Genomic_DNA"/>
</dbReference>
<keyword evidence="1" id="KW-0472">Membrane</keyword>
<dbReference type="eggNOG" id="ENOG5032RKN">
    <property type="taxonomic scope" value="Bacteria"/>
</dbReference>
<dbReference type="PATRIC" id="fig|1461693.3.peg.2431"/>
<dbReference type="AlphaFoldDB" id="A0A058ZLG4"/>
<organism evidence="2 3">
    <name type="scientific">Actibacterium atlanticum</name>
    <dbReference type="NCBI Taxonomy" id="1461693"/>
    <lineage>
        <taxon>Bacteria</taxon>
        <taxon>Pseudomonadati</taxon>
        <taxon>Pseudomonadota</taxon>
        <taxon>Alphaproteobacteria</taxon>
        <taxon>Rhodobacterales</taxon>
        <taxon>Roseobacteraceae</taxon>
        <taxon>Actibacterium</taxon>
    </lineage>
</organism>
<name>A0A058ZLG4_9RHOB</name>
<protein>
    <recommendedName>
        <fullName evidence="4">DUF2937 family protein</fullName>
    </recommendedName>
</protein>
<evidence type="ECO:0000313" key="2">
    <source>
        <dbReference type="EMBL" id="KCV81631.1"/>
    </source>
</evidence>
<reference evidence="2 3" key="1">
    <citation type="submission" date="2013-04" db="EMBL/GenBank/DDBJ databases">
        <title>Shimia sp. 22II-S11-Z10 Genome Sequencing.</title>
        <authorList>
            <person name="Lai Q."/>
            <person name="Li G."/>
            <person name="Shao Z."/>
        </authorList>
    </citation>
    <scope>NUCLEOTIDE SEQUENCE [LARGE SCALE GENOMIC DNA]</scope>
    <source>
        <strain evidence="3">22II-S11-Z10</strain>
    </source>
</reference>
<feature type="transmembrane region" description="Helical" evidence="1">
    <location>
        <begin position="135"/>
        <end position="155"/>
    </location>
</feature>
<keyword evidence="1" id="KW-0812">Transmembrane</keyword>
<dbReference type="Proteomes" id="UP000024836">
    <property type="component" value="Unassembled WGS sequence"/>
</dbReference>
<keyword evidence="1" id="KW-1133">Transmembrane helix</keyword>
<evidence type="ECO:0000313" key="3">
    <source>
        <dbReference type="Proteomes" id="UP000024836"/>
    </source>
</evidence>
<accession>A0A058ZLG4</accession>
<dbReference type="Pfam" id="PF11157">
    <property type="entry name" value="DUF2937"/>
    <property type="match status" value="1"/>
</dbReference>
<dbReference type="STRING" id="1461693.ATO10_11982"/>
<dbReference type="RefSeq" id="WP_035251787.1">
    <property type="nucleotide sequence ID" value="NZ_AQQY01000007.1"/>
</dbReference>